<name>A0A2S4ZXM1_9SPHI</name>
<reference evidence="3 4" key="1">
    <citation type="submission" date="2018-01" db="EMBL/GenBank/DDBJ databases">
        <authorList>
            <person name="Gaut B.S."/>
            <person name="Morton B.R."/>
            <person name="Clegg M.T."/>
            <person name="Duvall M.R."/>
        </authorList>
    </citation>
    <scope>NUCLEOTIDE SEQUENCE [LARGE SCALE GENOMIC DNA]</scope>
    <source>
        <strain evidence="3 4">HR-AV</strain>
    </source>
</reference>
<dbReference type="RefSeq" id="WP_103790773.1">
    <property type="nucleotide sequence ID" value="NZ_PQVF01000022.1"/>
</dbReference>
<dbReference type="Pfam" id="PF07819">
    <property type="entry name" value="PGAP1"/>
    <property type="match status" value="1"/>
</dbReference>
<evidence type="ECO:0000313" key="4">
    <source>
        <dbReference type="Proteomes" id="UP000236893"/>
    </source>
</evidence>
<feature type="domain" description="GPI inositol-deacylase PGAP1-like alpha/beta" evidence="2">
    <location>
        <begin position="364"/>
        <end position="440"/>
    </location>
</feature>
<sequence>MKLLSTNWFIAALLLFVNYTHAQTPDTATTQKLLQYVFQPIDKNQVPTGILEEYGCPILPMATFKGALTDSNRIDMNLWRILYFQLQTGYCKTGTNPFIDITTVNSTIKQNSGVTLPIPIPILIGQYNTVKSNAFSSNLLNYTSNTKQIHDVAGRGQSPYQLNNLFAACPNKKQTIRGSETFICKSNLIWNNTGKNVSQIQIDFADGQGFQLIAINTPITVSYSSTGTKRWAIKVTLNDNSVLQCYSEFYVVKAAELGARFAGNQTVIPTWGNVYAVSGVHSGATIYVNYSNKNWSGTLRKPLIVVEGYDVSFRAPNLQDNYSFVDFIDGISLANTGPYDFNGQLDDVAGYDLVFIDFNDGADDLKRNAAVVQEVINRVNTNKVLDNRNNNIKQQNVVMGLSMGGLVARYVLASMTKSSLVHETRLLITHDSPHRGANVPLGLQYLIRMMGGFQLFGKNVYDIFPEYDQAIKLLDAPATQQLLLYRSVTANTYAANTFLDGEYRTMVTFTSGGPQPTYRFIATSQGNECAHNLFNPGKTFINLGAGISAAIDARVLFFRVPILSYKVAAEIEAYALPNTGSTAKIARLYTINNLKLFGFINIFKQLYNNTAYAPGSHLAADGVPGSNYPLLDFPALQQITTLPVFDPTGLFLHFPLGQIFGFSFGAYAYNQGSSFLFTFVPVGSALDVSPYNNAVFSEKYVNSSNQSYPSSSELFIAQESVTSQSLYNNTHIRFTARNSEWMYNEMEELNNSLSCSNECSNPYYIKGVNQFCTSATYSIPGISRGMTVSWSATPSNIVSLTPNGSSVAITKTGDGIITLNAAVNGSCSSLPPLTNSIKVGFP</sequence>
<evidence type="ECO:0000313" key="3">
    <source>
        <dbReference type="EMBL" id="POY34662.1"/>
    </source>
</evidence>
<dbReference type="EMBL" id="PQVF01000022">
    <property type="protein sequence ID" value="POY34662.1"/>
    <property type="molecule type" value="Genomic_DNA"/>
</dbReference>
<dbReference type="SUPFAM" id="SSF53474">
    <property type="entry name" value="alpha/beta-Hydrolases"/>
    <property type="match status" value="1"/>
</dbReference>
<accession>A0A2S4ZXM1</accession>
<comment type="caution">
    <text evidence="3">The sequence shown here is derived from an EMBL/GenBank/DDBJ whole genome shotgun (WGS) entry which is preliminary data.</text>
</comment>
<dbReference type="Gene3D" id="3.40.50.1820">
    <property type="entry name" value="alpha/beta hydrolase"/>
    <property type="match status" value="1"/>
</dbReference>
<evidence type="ECO:0000256" key="1">
    <source>
        <dbReference type="SAM" id="SignalP"/>
    </source>
</evidence>
<keyword evidence="4" id="KW-1185">Reference proteome</keyword>
<dbReference type="InterPro" id="IPR012908">
    <property type="entry name" value="PGAP1-ab_dom-like"/>
</dbReference>
<dbReference type="AlphaFoldDB" id="A0A2S4ZXM1"/>
<gene>
    <name evidence="3" type="ORF">C3K47_19125</name>
</gene>
<keyword evidence="1" id="KW-0732">Signal</keyword>
<dbReference type="InterPro" id="IPR029058">
    <property type="entry name" value="AB_hydrolase_fold"/>
</dbReference>
<feature type="chain" id="PRO_5015682746" description="GPI inositol-deacylase PGAP1-like alpha/beta domain-containing protein" evidence="1">
    <location>
        <begin position="23"/>
        <end position="842"/>
    </location>
</feature>
<feature type="signal peptide" evidence="1">
    <location>
        <begin position="1"/>
        <end position="22"/>
    </location>
</feature>
<dbReference type="GO" id="GO:0016788">
    <property type="term" value="F:hydrolase activity, acting on ester bonds"/>
    <property type="evidence" value="ECO:0007669"/>
    <property type="project" value="InterPro"/>
</dbReference>
<proteinExistence type="predicted"/>
<dbReference type="OrthoDB" id="4535652at2"/>
<organism evidence="3 4">
    <name type="scientific">Solitalea longa</name>
    <dbReference type="NCBI Taxonomy" id="2079460"/>
    <lineage>
        <taxon>Bacteria</taxon>
        <taxon>Pseudomonadati</taxon>
        <taxon>Bacteroidota</taxon>
        <taxon>Sphingobacteriia</taxon>
        <taxon>Sphingobacteriales</taxon>
        <taxon>Sphingobacteriaceae</taxon>
        <taxon>Solitalea</taxon>
    </lineage>
</organism>
<dbReference type="Proteomes" id="UP000236893">
    <property type="component" value="Unassembled WGS sequence"/>
</dbReference>
<evidence type="ECO:0000259" key="2">
    <source>
        <dbReference type="Pfam" id="PF07819"/>
    </source>
</evidence>
<protein>
    <recommendedName>
        <fullName evidence="2">GPI inositol-deacylase PGAP1-like alpha/beta domain-containing protein</fullName>
    </recommendedName>
</protein>